<dbReference type="InterPro" id="IPR003656">
    <property type="entry name" value="Znf_BED"/>
</dbReference>
<dbReference type="Pfam" id="PF02892">
    <property type="entry name" value="zf-BED"/>
    <property type="match status" value="1"/>
</dbReference>
<feature type="region of interest" description="Disordered" evidence="4">
    <location>
        <begin position="1"/>
        <end position="76"/>
    </location>
</feature>
<accession>A0A9N7RA74</accession>
<dbReference type="AlphaFoldDB" id="A0A9N7RA74"/>
<evidence type="ECO:0000259" key="5">
    <source>
        <dbReference type="Pfam" id="PF02892"/>
    </source>
</evidence>
<keyword evidence="1" id="KW-0479">Metal-binding</keyword>
<keyword evidence="2" id="KW-0863">Zinc-finger</keyword>
<feature type="compositionally biased region" description="Acidic residues" evidence="4">
    <location>
        <begin position="45"/>
        <end position="68"/>
    </location>
</feature>
<dbReference type="InterPro" id="IPR012337">
    <property type="entry name" value="RNaseH-like_sf"/>
</dbReference>
<organism evidence="7 8">
    <name type="scientific">Striga hermonthica</name>
    <name type="common">Purple witchweed</name>
    <name type="synonym">Buchnera hermonthica</name>
    <dbReference type="NCBI Taxonomy" id="68872"/>
    <lineage>
        <taxon>Eukaryota</taxon>
        <taxon>Viridiplantae</taxon>
        <taxon>Streptophyta</taxon>
        <taxon>Embryophyta</taxon>
        <taxon>Tracheophyta</taxon>
        <taxon>Spermatophyta</taxon>
        <taxon>Magnoliopsida</taxon>
        <taxon>eudicotyledons</taxon>
        <taxon>Gunneridae</taxon>
        <taxon>Pentapetalae</taxon>
        <taxon>asterids</taxon>
        <taxon>lamiids</taxon>
        <taxon>Lamiales</taxon>
        <taxon>Orobanchaceae</taxon>
        <taxon>Buchnereae</taxon>
        <taxon>Striga</taxon>
    </lineage>
</organism>
<feature type="region of interest" description="Disordered" evidence="4">
    <location>
        <begin position="332"/>
        <end position="427"/>
    </location>
</feature>
<sequence>MHFVGTKRQKGSSGPSGCSRTSISSTLRRASSDDPQPEPGCENATFEEEPVETSNAYEDEEGESDEKDDGVPRKRTKRRAEAWKHFDLIRDKNGMQRAKCKHCEKSYAAHTKLNGGTYEKIGLPTKYDWTVVEKFVKVLRHFYDLTLRVSGSLFVTSNIFFDEIFEVHEHLMEWMCCDDIDLVAMARKMKEKFDKYWVDVEKFNMILYVGFMLDPRHKFGVLHYYLKSMYGSARGEEIANLAKSALYEIFDEYKKNSGLVSSTSTSPPSSNVENVSSSVMDKKMRIQELISGIGLEESELDTYLNERLEKASKEGLPHLSSIREAHWNTFLPLTRPPVTAPNTNNTEAESRPRCHKSQPHHVEESPTRCSPSVGDRSSAVLAPAAAQQRPHLDGEAERHLSDITPNRRPLSQRRPIPSSSIANSSQG</sequence>
<feature type="compositionally biased region" description="Polar residues" evidence="4">
    <location>
        <begin position="11"/>
        <end position="29"/>
    </location>
</feature>
<comment type="caution">
    <text evidence="7">The sequence shown here is derived from an EMBL/GenBank/DDBJ whole genome shotgun (WGS) entry which is preliminary data.</text>
</comment>
<feature type="compositionally biased region" description="Low complexity" evidence="4">
    <location>
        <begin position="260"/>
        <end position="277"/>
    </location>
</feature>
<feature type="domain" description="BED-type" evidence="5">
    <location>
        <begin position="81"/>
        <end position="110"/>
    </location>
</feature>
<evidence type="ECO:0000313" key="8">
    <source>
        <dbReference type="Proteomes" id="UP001153555"/>
    </source>
</evidence>
<dbReference type="GO" id="GO:0003677">
    <property type="term" value="F:DNA binding"/>
    <property type="evidence" value="ECO:0007669"/>
    <property type="project" value="InterPro"/>
</dbReference>
<keyword evidence="8" id="KW-1185">Reference proteome</keyword>
<feature type="compositionally biased region" description="Basic residues" evidence="4">
    <location>
        <begin position="1"/>
        <end position="10"/>
    </location>
</feature>
<dbReference type="GO" id="GO:0008270">
    <property type="term" value="F:zinc ion binding"/>
    <property type="evidence" value="ECO:0007669"/>
    <property type="project" value="UniProtKB-KW"/>
</dbReference>
<keyword evidence="3" id="KW-0862">Zinc</keyword>
<feature type="compositionally biased region" description="Polar residues" evidence="4">
    <location>
        <begin position="417"/>
        <end position="427"/>
    </location>
</feature>
<dbReference type="SUPFAM" id="SSF53098">
    <property type="entry name" value="Ribonuclease H-like"/>
    <property type="match status" value="1"/>
</dbReference>
<dbReference type="InterPro" id="IPR025525">
    <property type="entry name" value="hAT-like_transposase_RNase-H"/>
</dbReference>
<evidence type="ECO:0000313" key="7">
    <source>
        <dbReference type="EMBL" id="CAA0820412.1"/>
    </source>
</evidence>
<dbReference type="PANTHER" id="PTHR23272:SF184">
    <property type="entry name" value="OS03G0311250 PROTEIN"/>
    <property type="match status" value="1"/>
</dbReference>
<evidence type="ECO:0000256" key="2">
    <source>
        <dbReference type="ARBA" id="ARBA00022771"/>
    </source>
</evidence>
<dbReference type="OrthoDB" id="928470at2759"/>
<feature type="compositionally biased region" description="Basic and acidic residues" evidence="4">
    <location>
        <begin position="390"/>
        <end position="401"/>
    </location>
</feature>
<evidence type="ECO:0000256" key="1">
    <source>
        <dbReference type="ARBA" id="ARBA00022723"/>
    </source>
</evidence>
<dbReference type="PANTHER" id="PTHR23272">
    <property type="entry name" value="BED FINGER-RELATED"/>
    <property type="match status" value="1"/>
</dbReference>
<dbReference type="Pfam" id="PF14372">
    <property type="entry name" value="hAT-like_RNase-H"/>
    <property type="match status" value="1"/>
</dbReference>
<feature type="domain" description="hAT-like transposase RNase-H fold" evidence="6">
    <location>
        <begin position="150"/>
        <end position="253"/>
    </location>
</feature>
<dbReference type="EMBL" id="CACSLK010020742">
    <property type="protein sequence ID" value="CAA0820412.1"/>
    <property type="molecule type" value="Genomic_DNA"/>
</dbReference>
<reference evidence="7" key="1">
    <citation type="submission" date="2019-12" db="EMBL/GenBank/DDBJ databases">
        <authorList>
            <person name="Scholes J."/>
        </authorList>
    </citation>
    <scope>NUCLEOTIDE SEQUENCE</scope>
</reference>
<evidence type="ECO:0000259" key="6">
    <source>
        <dbReference type="Pfam" id="PF14372"/>
    </source>
</evidence>
<protein>
    <recommendedName>
        <fullName evidence="9">hAT-like transposase RNase-H fold domain-containing protein</fullName>
    </recommendedName>
</protein>
<dbReference type="Proteomes" id="UP001153555">
    <property type="component" value="Unassembled WGS sequence"/>
</dbReference>
<gene>
    <name evidence="7" type="ORF">SHERM_18414</name>
</gene>
<name>A0A9N7RA74_STRHE</name>
<proteinExistence type="predicted"/>
<feature type="region of interest" description="Disordered" evidence="4">
    <location>
        <begin position="258"/>
        <end position="277"/>
    </location>
</feature>
<evidence type="ECO:0000256" key="4">
    <source>
        <dbReference type="SAM" id="MobiDB-lite"/>
    </source>
</evidence>
<evidence type="ECO:0000256" key="3">
    <source>
        <dbReference type="ARBA" id="ARBA00022833"/>
    </source>
</evidence>
<evidence type="ECO:0008006" key="9">
    <source>
        <dbReference type="Google" id="ProtNLM"/>
    </source>
</evidence>